<evidence type="ECO:0000313" key="3">
    <source>
        <dbReference type="Proteomes" id="UP001344447"/>
    </source>
</evidence>
<gene>
    <name evidence="2" type="ORF">RB653_008337</name>
</gene>
<dbReference type="SMART" id="SM00955">
    <property type="entry name" value="RNB"/>
    <property type="match status" value="1"/>
</dbReference>
<comment type="caution">
    <text evidence="2">The sequence shown here is derived from an EMBL/GenBank/DDBJ whole genome shotgun (WGS) entry which is preliminary data.</text>
</comment>
<dbReference type="GO" id="GO:0003723">
    <property type="term" value="F:RNA binding"/>
    <property type="evidence" value="ECO:0007669"/>
    <property type="project" value="InterPro"/>
</dbReference>
<name>A0AAN7TSF9_9MYCE</name>
<dbReference type="InterPro" id="IPR012340">
    <property type="entry name" value="NA-bd_OB-fold"/>
</dbReference>
<dbReference type="GO" id="GO:0004540">
    <property type="term" value="F:RNA nuclease activity"/>
    <property type="evidence" value="ECO:0007669"/>
    <property type="project" value="InterPro"/>
</dbReference>
<evidence type="ECO:0000259" key="1">
    <source>
        <dbReference type="SMART" id="SM00955"/>
    </source>
</evidence>
<accession>A0AAN7TSF9</accession>
<dbReference type="InterPro" id="IPR001900">
    <property type="entry name" value="RNase_II/R"/>
</dbReference>
<dbReference type="SUPFAM" id="SSF50249">
    <property type="entry name" value="Nucleic acid-binding proteins"/>
    <property type="match status" value="1"/>
</dbReference>
<organism evidence="2 3">
    <name type="scientific">Dictyostelium firmibasis</name>
    <dbReference type="NCBI Taxonomy" id="79012"/>
    <lineage>
        <taxon>Eukaryota</taxon>
        <taxon>Amoebozoa</taxon>
        <taxon>Evosea</taxon>
        <taxon>Eumycetozoa</taxon>
        <taxon>Dictyostelia</taxon>
        <taxon>Dictyosteliales</taxon>
        <taxon>Dictyosteliaceae</taxon>
        <taxon>Dictyostelium</taxon>
    </lineage>
</organism>
<protein>
    <recommendedName>
        <fullName evidence="1">RNB domain-containing protein</fullName>
    </recommendedName>
</protein>
<proteinExistence type="predicted"/>
<dbReference type="AlphaFoldDB" id="A0AAN7TSF9"/>
<evidence type="ECO:0000313" key="2">
    <source>
        <dbReference type="EMBL" id="KAK5578664.1"/>
    </source>
</evidence>
<reference evidence="2 3" key="1">
    <citation type="submission" date="2023-11" db="EMBL/GenBank/DDBJ databases">
        <title>Dfirmibasis_genome.</title>
        <authorList>
            <person name="Edelbroek B."/>
            <person name="Kjellin J."/>
            <person name="Jerlstrom-Hultqvist J."/>
            <person name="Soderbom F."/>
        </authorList>
    </citation>
    <scope>NUCLEOTIDE SEQUENCE [LARGE SCALE GENOMIC DNA]</scope>
    <source>
        <strain evidence="2 3">TNS-C-14</strain>
    </source>
</reference>
<sequence>MLGIYSSGIGKKLFSNSLHLNIVVNYNINNYCSKRLFSINNSFIKNNNENININNFQILFDDYQENNENNNNNNNYNNNINNNNKINKTNKTNDIIDFFSKLKWLDGKENDDSVSFKCDETNGFILPPKIYDNNNNNKNNNNNNNNNLIEDEENNNIEILKQRKRFEFYNSLKPKITEKDIEKIFKISTEQKSNDSLSGDYRYLLESIQTCIDRFSFLIKPKELKVFDIVMVYNDKPQLVSLGYIESIDELNDNITIIPHSTIGSKVYSKSEIYACLPLSIQRENFGELYSEFLRSLLDMNIITSEEFELESSNLLQYLQMKEGFNDPMAIINRNLELVNYVIEKTKGMDFFSKREAQFLNKFWKSTNLANDSILNKVVNGVPIIGSIDSWNLKMNLQNELELNEASRKFYENIRYNSPWSDVILYFSLISKLSSKDYYKLKSKDFFQFTKEEELKTQFNHIEFLQEEATMNYILIFQKYCLDFLVTNIGDGNSENSPFLNENSKSILNNQSIPLLSNHILNSEESLLSYRKTDPNIPSEFFTKYLPKFIELLHYNYYTTLDDEIYGENVPKNKLNETINNYLLGEYVLSGKLFTEPLCTNLFVRFKPYKTSTEYKLFYNDSIHLKDLPKINKNRCTPLEDDKRYIIKKTSFSFLDNNYNSNCDFNYYGEEKIRISSPESSIGILNQRDNNYLVFINIPDFSDCVEKRSSLDTISMLRSKSVDLPNRSYKMLPTNILKYLKLYEDKKIGFNEKKYRKKPINFDETTINPYYFKVGFDESYKRGNGNRCISLLIKFNCETHEIMSYDVVPSMVHNININTFNKLQKVIDDKLFVKGGSIYDLLKLSKIAKTLKKRRTSSSESLKNEIEIENKIENEIKFEEAPIEENGVPISEEEGIVENIKLKELVDEQEFQVKYIFNKSKMVKEKEIIKKDIIDPNTETRMIYNEFKYLTNHLIAKYSLSCNINTIPLIVPKEIKDNYLENQEFNSNNNNGSPLITYPNNDTGYDIYTNVFSPFNNYLDLYVLRELKAFKAFKSRSKSIKKQPIDQEYSNYAKSSIFPYLERNLSHINSFEQQNNQEWSNLYNLQLQFKQQQEQQQNNKMESKKKRK</sequence>
<dbReference type="Pfam" id="PF00773">
    <property type="entry name" value="RNB"/>
    <property type="match status" value="1"/>
</dbReference>
<dbReference type="EMBL" id="JAVFKY010000003">
    <property type="protein sequence ID" value="KAK5578664.1"/>
    <property type="molecule type" value="Genomic_DNA"/>
</dbReference>
<feature type="domain" description="RNB" evidence="1">
    <location>
        <begin position="670"/>
        <end position="1033"/>
    </location>
</feature>
<keyword evidence="3" id="KW-1185">Reference proteome</keyword>
<dbReference type="Proteomes" id="UP001344447">
    <property type="component" value="Unassembled WGS sequence"/>
</dbReference>